<dbReference type="InterPro" id="IPR002156">
    <property type="entry name" value="RNaseH_domain"/>
</dbReference>
<dbReference type="PROSITE" id="PS50879">
    <property type="entry name" value="RNASE_H_1"/>
    <property type="match status" value="1"/>
</dbReference>
<keyword evidence="4" id="KW-0540">Nuclease</keyword>
<dbReference type="InterPro" id="IPR000477">
    <property type="entry name" value="RT_dom"/>
</dbReference>
<dbReference type="InterPro" id="IPR041373">
    <property type="entry name" value="RT_RNaseH"/>
</dbReference>
<evidence type="ECO:0000256" key="2">
    <source>
        <dbReference type="ARBA" id="ARBA00022679"/>
    </source>
</evidence>
<feature type="compositionally biased region" description="Basic and acidic residues" evidence="9">
    <location>
        <begin position="686"/>
        <end position="709"/>
    </location>
</feature>
<reference evidence="14" key="1">
    <citation type="journal article" date="2020" name="Nat. Commun.">
        <title>Genome assembly of wild tea tree DASZ reveals pedigree and selection history of tea varieties.</title>
        <authorList>
            <person name="Zhang W."/>
            <person name="Zhang Y."/>
            <person name="Qiu H."/>
            <person name="Guo Y."/>
            <person name="Wan H."/>
            <person name="Zhang X."/>
            <person name="Scossa F."/>
            <person name="Alseekh S."/>
            <person name="Zhang Q."/>
            <person name="Wang P."/>
            <person name="Xu L."/>
            <person name="Schmidt M.H."/>
            <person name="Jia X."/>
            <person name="Li D."/>
            <person name="Zhu A."/>
            <person name="Guo F."/>
            <person name="Chen W."/>
            <person name="Ni D."/>
            <person name="Usadel B."/>
            <person name="Fernie A.R."/>
            <person name="Wen W."/>
        </authorList>
    </citation>
    <scope>NUCLEOTIDE SEQUENCE [LARGE SCALE GENOMIC DNA]</scope>
    <source>
        <strain evidence="14">cv. G240</strain>
    </source>
</reference>
<dbReference type="Gene3D" id="1.10.340.70">
    <property type="match status" value="1"/>
</dbReference>
<feature type="compositionally biased region" description="Low complexity" evidence="9">
    <location>
        <begin position="1436"/>
        <end position="1466"/>
    </location>
</feature>
<dbReference type="CDD" id="cd09279">
    <property type="entry name" value="RNase_HI_like"/>
    <property type="match status" value="1"/>
</dbReference>
<dbReference type="CDD" id="cd00303">
    <property type="entry name" value="retropepsin_like"/>
    <property type="match status" value="1"/>
</dbReference>
<dbReference type="Gene3D" id="3.10.20.370">
    <property type="match status" value="1"/>
</dbReference>
<dbReference type="Proteomes" id="UP000593564">
    <property type="component" value="Unassembled WGS sequence"/>
</dbReference>
<dbReference type="SUPFAM" id="SSF50630">
    <property type="entry name" value="Acid proteases"/>
    <property type="match status" value="1"/>
</dbReference>
<dbReference type="Gene3D" id="2.40.70.10">
    <property type="entry name" value="Acid Proteases"/>
    <property type="match status" value="1"/>
</dbReference>
<feature type="domain" description="Integrase catalytic" evidence="12">
    <location>
        <begin position="2358"/>
        <end position="2460"/>
    </location>
</feature>
<evidence type="ECO:0000259" key="10">
    <source>
        <dbReference type="PROSITE" id="PS50878"/>
    </source>
</evidence>
<feature type="region of interest" description="Disordered" evidence="9">
    <location>
        <begin position="950"/>
        <end position="974"/>
    </location>
</feature>
<dbReference type="Pfam" id="PF17921">
    <property type="entry name" value="Integrase_H2C2"/>
    <property type="match status" value="1"/>
</dbReference>
<organism evidence="13 14">
    <name type="scientific">Camellia sinensis</name>
    <name type="common">Tea plant</name>
    <name type="synonym">Thea sinensis</name>
    <dbReference type="NCBI Taxonomy" id="4442"/>
    <lineage>
        <taxon>Eukaryota</taxon>
        <taxon>Viridiplantae</taxon>
        <taxon>Streptophyta</taxon>
        <taxon>Embryophyta</taxon>
        <taxon>Tracheophyta</taxon>
        <taxon>Spermatophyta</taxon>
        <taxon>Magnoliopsida</taxon>
        <taxon>eudicotyledons</taxon>
        <taxon>Gunneridae</taxon>
        <taxon>Pentapetalae</taxon>
        <taxon>asterids</taxon>
        <taxon>Ericales</taxon>
        <taxon>Theaceae</taxon>
        <taxon>Camellia</taxon>
    </lineage>
</organism>
<evidence type="ECO:0000256" key="1">
    <source>
        <dbReference type="ARBA" id="ARBA00012493"/>
    </source>
</evidence>
<dbReference type="Gene3D" id="3.30.70.270">
    <property type="match status" value="2"/>
</dbReference>
<feature type="domain" description="Reverse transcriptase" evidence="10">
    <location>
        <begin position="1651"/>
        <end position="1830"/>
    </location>
</feature>
<dbReference type="InterPro" id="IPR005162">
    <property type="entry name" value="Retrotrans_gag_dom"/>
</dbReference>
<dbReference type="PROSITE" id="PS50878">
    <property type="entry name" value="RT_POL"/>
    <property type="match status" value="1"/>
</dbReference>
<evidence type="ECO:0000256" key="8">
    <source>
        <dbReference type="ARBA" id="ARBA00023172"/>
    </source>
</evidence>
<sequence length="2591" mass="291289">MPYEASPHTTGSGWRPPDGLFLPSALLFAGRHNWLPLVEAGLRTGRKGVLIADLPRSYPSSRAETTPVMTDMWPSAPKVAWLHRSEDLIEGQPVYHSLPPVTKRKATRQRISVQQLVQRASSTPPVYSRDQDPVSPTERERIPAIQPEQNSMASLEEMVRQLQESMKMMQQDAARQAEFAKQQATVMSEQADLIGRLQQQTGASPSQQIPPPLRVPIPEETPNARNVQEDTDVPTGPAPPPIPPQQSKAPTPINVSDSPFESEVDPMTLKMHKLEKLFKKSQGAKSIPDIGDGYIDTAVMLPDRFKMPQIDRFDGSEDPMVHLRLFSDVLRPMGLTRLQKLSLFGRTLSGVASAWYAKLEDDVKKNWDEMAEAFILQYSYNTQIEITTRDLETTRQEPKESFSEFVTRWRAKASMMTLRPTDKDQIRMIVRNLQPKLMQKMIVVPFPTFADLHDMGVQIEDALRQGWIDNDREQPRRNFNRNANAGPSGVTTTRTSEVSMVTTNPSPRNTAATPFSGASGSNSQTAKYPPRNTRTFAPLYMPLSKALGVLIRKGHLKPLEPRPLPERLPATHNPAKYCAFHQQHGHDTDLCFRLRHEIQDLIDNGVILPPEKPNVTTNPLPTHNQVPPPKRINFIYTGVASYDPSIYITPSYLPKPKVFLPDCTDLCMMDVSITQPKPVVVTIQSRRENTPKEKEVVEPESAESGRDTENAYSPSDYILPMNRNRPDVMFPAEGELCAIQGDSPGQGMDDLTAVEEDLAQLQFYSDQDPKDSAVCWFDYEESMEATGWLDDQPDVIGEFQSDQGSAGAGMPVIAKNVEEQSTSPESAGVESFAREWSILSTGISEQSTALTQSEQERFEDSERIRKAKGHVGVETVTETKDAASIGIKGTASIGIVVPEPDRCLSVADGMWWEDDDLCLAHTDEDWGNNQPDDTWYIGEVDHMTRSGRYFKPPHLDQPEASGKDREAEKQKEKQLEDEAVLRQLKKIQADISIWGLLMASRVHRQAVLSAMDKAKLSIDTTPEQLVGLVFSGGSSPALSFSDKELPPEGANHNKPLYISVECRDKWIPVVLVDTGSAINVCPARTAYAIGLKVADFVPTAQVIRAYDNTSREVMGTVKIQTKVGPGQHEIDFHVLEVPATFNLLLGRPWLHQVKAVSSTLHQVVKYPYGKGVAIVFGNSSIHPPPEVSTPVLEIEHGIEDVFISGFTLAEARVVQDIMAANEGVYVSAQAVYLMNKLQHIPGMGLGKSGRKGVAALAEVPHNPHTFGLGYLPTKEDWIRKGKEMAGRAKAKKMGKPFDLMHRPIQGTLNGRFVREGGDFPFCGFPEPWLNAEKKRVPGFEIFFDLQLPEDDTAEGQENLLAEAEQSKEVQSEDAENEMGAALACLLSDPPIEQSCLRDSSSVCVIGNEAAAGLPSAILDASIAPSLIWQYEEGFLSSSTGSGSEPEPDSTESCTSESDSSSTESESGIPGGDNPDTTVLSRSSFSFSFESVVTEETDGSDVFNENNVDVVSEYFSVPLIYCLNQDFQNFDENDEEEIPPVLQRLIDQEQERFVKPLMDEITIVNVGTEKDPRLVQIGSTLSSEERERLVALLKDFKDVFAWSYEDMPGIDPEIVQHRIPLDPEARPVKQKLRRIRPDWAIKIKEEVTKQIDAGFLLVSEYPTWLANIVPVPKKDGRIRVCVDFRDLNRASPKDDFPLPHIDELIDFTAGHALLSFMDGFSGYNQIVMAPEDREKTAFTTPWGTYCYRVMPFGLKNAGATYQRAATTILHDMIHKEVEVYVDDMIVKSKEREGHYTALQKFFQRIREFRLRLNPQKCTFGVTAGKMLGFLITQRGIEVDPSKIKAILEMPPPRTEKEVRGFLGKVQFIRRFISKLTLTCEPLFGLLKKGKKFQWDGRCQAAFEQIKEYLQNPPVLSPPEPGRPLILYLSVTETTMGCMLAQESEDKVERAIYYLSKKMLDYETRYTPLEKACLALVWATRKLRHYLLAHSVMLVSRLDPVKYLFEKPALTGRLARWLLLLSEFDLKYVTRKSVKGRAVAEFLADHPIEGDEAVEYLFPDEAILHIEDETWTMYFDGASNQYGYGIGVLLIAPDDSRIPLAFKLQFKVSNNEAEYEACIAGLEAALELGVRRLDVIGDSNLVVSQAKGDWKVKEERMIIYHQTLDSLIPRFEKLNFTHLVRENNRFADSLATLSSMIDIPSGVRMRPVIIDQKFAPAYESISAIDEAQDDNPWYYDIWNFLEKETYPPGASAKDKRAIRRMAIQFIICGGKLYKRGHLGMHKLCVEAEESKRLMEAIHGGECGAHMNGVMLARKILRQGYYWSTMEEDCIGFVRRCHKCQIHANLWGIDVIGAVTPKGSNGHEYILVAIDYFTKWVEAQSYAKEVVDLLEKYNVAFHKSSTYRPQTNGAVEAANKNIKHILRKMVETYRDWPDKLPFALWGYRTSIRTSTGATPYSLVYGMEAVLPIEIEVPSLRVLAECQIAEADWQQSRFEELMLFDERRLKALYHVQSYQRRIARAFNKKVKSRNLKEGDLVLKDNRAPIHDPRGKFRPNWTGPYIIKAIWSGGAVVLMDLDGLEFSQPINMDKLKKYYP</sequence>
<feature type="region of interest" description="Disordered" evidence="9">
    <location>
        <begin position="199"/>
        <end position="260"/>
    </location>
</feature>
<dbReference type="Pfam" id="PF00078">
    <property type="entry name" value="RVT_1"/>
    <property type="match status" value="1"/>
</dbReference>
<dbReference type="SUPFAM" id="SSF56672">
    <property type="entry name" value="DNA/RNA polymerases"/>
    <property type="match status" value="1"/>
</dbReference>
<dbReference type="Pfam" id="PF17917">
    <property type="entry name" value="RT_RNaseH"/>
    <property type="match status" value="1"/>
</dbReference>
<feature type="region of interest" description="Disordered" evidence="9">
    <location>
        <begin position="115"/>
        <end position="148"/>
    </location>
</feature>
<gene>
    <name evidence="13" type="ORF">HYC85_028733</name>
</gene>
<keyword evidence="5" id="KW-0255">Endonuclease</keyword>
<evidence type="ECO:0000313" key="14">
    <source>
        <dbReference type="Proteomes" id="UP000593564"/>
    </source>
</evidence>
<dbReference type="InterPro" id="IPR043128">
    <property type="entry name" value="Rev_trsase/Diguanyl_cyclase"/>
</dbReference>
<dbReference type="InterPro" id="IPR043502">
    <property type="entry name" value="DNA/RNA_pol_sf"/>
</dbReference>
<feature type="compositionally biased region" description="Polar residues" evidence="9">
    <location>
        <begin position="115"/>
        <end position="125"/>
    </location>
</feature>
<feature type="compositionally biased region" description="Basic and acidic residues" evidence="9">
    <location>
        <begin position="953"/>
        <end position="974"/>
    </location>
</feature>
<dbReference type="InterPro" id="IPR001584">
    <property type="entry name" value="Integrase_cat-core"/>
</dbReference>
<dbReference type="EC" id="2.7.7.49" evidence="1"/>
<proteinExistence type="predicted"/>
<keyword evidence="7" id="KW-0695">RNA-directed DNA polymerase</keyword>
<comment type="caution">
    <text evidence="13">The sequence shown here is derived from an EMBL/GenBank/DDBJ whole genome shotgun (WGS) entry which is preliminary data.</text>
</comment>
<dbReference type="GO" id="GO:0003964">
    <property type="term" value="F:RNA-directed DNA polymerase activity"/>
    <property type="evidence" value="ECO:0007669"/>
    <property type="project" value="UniProtKB-KW"/>
</dbReference>
<dbReference type="SUPFAM" id="SSF53098">
    <property type="entry name" value="Ribonuclease H-like"/>
    <property type="match status" value="2"/>
</dbReference>
<keyword evidence="3" id="KW-0548">Nucleotidyltransferase</keyword>
<dbReference type="PANTHER" id="PTHR48475:SF1">
    <property type="entry name" value="RNASE H TYPE-1 DOMAIN-CONTAINING PROTEIN"/>
    <property type="match status" value="1"/>
</dbReference>
<dbReference type="GO" id="GO:0015074">
    <property type="term" value="P:DNA integration"/>
    <property type="evidence" value="ECO:0007669"/>
    <property type="project" value="InterPro"/>
</dbReference>
<protein>
    <recommendedName>
        <fullName evidence="1">RNA-directed DNA polymerase</fullName>
        <ecNumber evidence="1">2.7.7.49</ecNumber>
    </recommendedName>
</protein>
<dbReference type="PANTHER" id="PTHR48475">
    <property type="entry name" value="RIBONUCLEASE H"/>
    <property type="match status" value="1"/>
</dbReference>
<evidence type="ECO:0000259" key="11">
    <source>
        <dbReference type="PROSITE" id="PS50879"/>
    </source>
</evidence>
<evidence type="ECO:0000256" key="9">
    <source>
        <dbReference type="SAM" id="MobiDB-lite"/>
    </source>
</evidence>
<dbReference type="CDD" id="cd01647">
    <property type="entry name" value="RT_LTR"/>
    <property type="match status" value="1"/>
</dbReference>
<dbReference type="InterPro" id="IPR012337">
    <property type="entry name" value="RNaseH-like_sf"/>
</dbReference>
<dbReference type="GO" id="GO:0004523">
    <property type="term" value="F:RNA-DNA hybrid ribonuclease activity"/>
    <property type="evidence" value="ECO:0007669"/>
    <property type="project" value="InterPro"/>
</dbReference>
<feature type="domain" description="RNase H type-1" evidence="11">
    <location>
        <begin position="2065"/>
        <end position="2194"/>
    </location>
</feature>
<dbReference type="Pfam" id="PF03732">
    <property type="entry name" value="Retrotrans_gag"/>
    <property type="match status" value="1"/>
</dbReference>
<feature type="compositionally biased region" description="Basic and acidic residues" evidence="9">
    <location>
        <begin position="129"/>
        <end position="142"/>
    </location>
</feature>
<dbReference type="GO" id="GO:0003676">
    <property type="term" value="F:nucleic acid binding"/>
    <property type="evidence" value="ECO:0007669"/>
    <property type="project" value="InterPro"/>
</dbReference>
<dbReference type="CDD" id="cd09274">
    <property type="entry name" value="RNase_HI_RT_Ty3"/>
    <property type="match status" value="1"/>
</dbReference>
<evidence type="ECO:0000313" key="13">
    <source>
        <dbReference type="EMBL" id="KAF5932562.1"/>
    </source>
</evidence>
<dbReference type="Gene3D" id="3.30.420.10">
    <property type="entry name" value="Ribonuclease H-like superfamily/Ribonuclease H"/>
    <property type="match status" value="3"/>
</dbReference>
<evidence type="ECO:0000256" key="5">
    <source>
        <dbReference type="ARBA" id="ARBA00022759"/>
    </source>
</evidence>
<feature type="region of interest" description="Disordered" evidence="9">
    <location>
        <begin position="470"/>
        <end position="531"/>
    </location>
</feature>
<dbReference type="InterPro" id="IPR021109">
    <property type="entry name" value="Peptidase_aspartic_dom_sf"/>
</dbReference>
<keyword evidence="6" id="KW-0378">Hydrolase</keyword>
<keyword evidence="8" id="KW-0233">DNA recombination</keyword>
<dbReference type="PROSITE" id="PS50994">
    <property type="entry name" value="INTEGRASE"/>
    <property type="match status" value="1"/>
</dbReference>
<dbReference type="InterPro" id="IPR041588">
    <property type="entry name" value="Integrase_H2C2"/>
</dbReference>
<accession>A0A7J7FW43</accession>
<feature type="region of interest" description="Disordered" evidence="9">
    <location>
        <begin position="1436"/>
        <end position="1476"/>
    </location>
</feature>
<evidence type="ECO:0000259" key="12">
    <source>
        <dbReference type="PROSITE" id="PS50994"/>
    </source>
</evidence>
<keyword evidence="14" id="KW-1185">Reference proteome</keyword>
<feature type="region of interest" description="Disordered" evidence="9">
    <location>
        <begin position="686"/>
        <end position="718"/>
    </location>
</feature>
<name>A0A7J7FW43_CAMSI</name>
<evidence type="ECO:0000256" key="4">
    <source>
        <dbReference type="ARBA" id="ARBA00022722"/>
    </source>
</evidence>
<dbReference type="InterPro" id="IPR036397">
    <property type="entry name" value="RNaseH_sf"/>
</dbReference>
<dbReference type="FunFam" id="3.30.70.270:FF:000020">
    <property type="entry name" value="Transposon Tf2-6 polyprotein-like Protein"/>
    <property type="match status" value="1"/>
</dbReference>
<feature type="compositionally biased region" description="Polar residues" evidence="9">
    <location>
        <begin position="480"/>
        <end position="526"/>
    </location>
</feature>
<dbReference type="GO" id="GO:0006310">
    <property type="term" value="P:DNA recombination"/>
    <property type="evidence" value="ECO:0007669"/>
    <property type="project" value="UniProtKB-KW"/>
</dbReference>
<evidence type="ECO:0000256" key="3">
    <source>
        <dbReference type="ARBA" id="ARBA00022695"/>
    </source>
</evidence>
<dbReference type="Gene3D" id="3.10.10.10">
    <property type="entry name" value="HIV Type 1 Reverse Transcriptase, subunit A, domain 1"/>
    <property type="match status" value="1"/>
</dbReference>
<evidence type="ECO:0000256" key="6">
    <source>
        <dbReference type="ARBA" id="ARBA00022801"/>
    </source>
</evidence>
<dbReference type="EMBL" id="JACBKZ010000014">
    <property type="protein sequence ID" value="KAF5932562.1"/>
    <property type="molecule type" value="Genomic_DNA"/>
</dbReference>
<evidence type="ECO:0000256" key="7">
    <source>
        <dbReference type="ARBA" id="ARBA00022918"/>
    </source>
</evidence>
<dbReference type="Pfam" id="PF13456">
    <property type="entry name" value="RVT_3"/>
    <property type="match status" value="1"/>
</dbReference>
<reference evidence="13 14" key="2">
    <citation type="submission" date="2020-07" db="EMBL/GenBank/DDBJ databases">
        <title>Genome assembly of wild tea tree DASZ reveals pedigree and selection history of tea varieties.</title>
        <authorList>
            <person name="Zhang W."/>
        </authorList>
    </citation>
    <scope>NUCLEOTIDE SEQUENCE [LARGE SCALE GENOMIC DNA]</scope>
    <source>
        <strain evidence="14">cv. G240</strain>
        <tissue evidence="13">Leaf</tissue>
    </source>
</reference>
<keyword evidence="2" id="KW-0808">Transferase</keyword>